<accession>A0ABS9DL08</accession>
<gene>
    <name evidence="1" type="ORF">L1892_16220</name>
</gene>
<proteinExistence type="predicted"/>
<keyword evidence="2" id="KW-1185">Reference proteome</keyword>
<comment type="caution">
    <text evidence="1">The sequence shown here is derived from an EMBL/GenBank/DDBJ whole genome shotgun (WGS) entry which is preliminary data.</text>
</comment>
<dbReference type="EMBL" id="JAKGCU010000016">
    <property type="protein sequence ID" value="MCF3939923.1"/>
    <property type="molecule type" value="Genomic_DNA"/>
</dbReference>
<reference evidence="1" key="1">
    <citation type="submission" date="2022-01" db="EMBL/GenBank/DDBJ databases">
        <title>Gordonia xiamenensis sp. nov., isolated from surface seawater in Xiamen.</title>
        <authorList>
            <person name="He Y.F."/>
        </authorList>
    </citation>
    <scope>NUCLEOTIDE SEQUENCE</scope>
    <source>
        <strain evidence="1">GW1C4-4</strain>
    </source>
</reference>
<organism evidence="1 2">
    <name type="scientific">Gordonia tangerina</name>
    <dbReference type="NCBI Taxonomy" id="2911060"/>
    <lineage>
        <taxon>Bacteria</taxon>
        <taxon>Bacillati</taxon>
        <taxon>Actinomycetota</taxon>
        <taxon>Actinomycetes</taxon>
        <taxon>Mycobacteriales</taxon>
        <taxon>Gordoniaceae</taxon>
        <taxon>Gordonia</taxon>
    </lineage>
</organism>
<evidence type="ECO:0000313" key="2">
    <source>
        <dbReference type="Proteomes" id="UP001108089"/>
    </source>
</evidence>
<dbReference type="Proteomes" id="UP001108089">
    <property type="component" value="Unassembled WGS sequence"/>
</dbReference>
<dbReference type="RefSeq" id="WP_235724649.1">
    <property type="nucleotide sequence ID" value="NZ_JAKGCU010000016.1"/>
</dbReference>
<sequence length="91" mass="9864">MTDIDLAAVELRAASAWVSIDYCGRPWDDVARSQADVPALVSRIRELEAIVRKISEYSVADKTLIGVAGDLQEIVGGEFPSEWGWGGSETP</sequence>
<name>A0ABS9DL08_9ACTN</name>
<protein>
    <submittedName>
        <fullName evidence="1">Uncharacterized protein</fullName>
    </submittedName>
</protein>
<evidence type="ECO:0000313" key="1">
    <source>
        <dbReference type="EMBL" id="MCF3939923.1"/>
    </source>
</evidence>